<dbReference type="OrthoDB" id="5918962at2759"/>
<dbReference type="EMBL" id="JYDW01000016">
    <property type="protein sequence ID" value="KRZ61621.1"/>
    <property type="molecule type" value="Genomic_DNA"/>
</dbReference>
<gene>
    <name evidence="1" type="ORF">T02_400</name>
</gene>
<proteinExistence type="predicted"/>
<dbReference type="STRING" id="6335.A0A0V1LQ40"/>
<reference evidence="1 2" key="1">
    <citation type="submission" date="2015-05" db="EMBL/GenBank/DDBJ databases">
        <title>Evolution of Trichinella species and genotypes.</title>
        <authorList>
            <person name="Korhonen P.K."/>
            <person name="Edoardo P."/>
            <person name="Giuseppe L.R."/>
            <person name="Gasser R.B."/>
        </authorList>
    </citation>
    <scope>NUCLEOTIDE SEQUENCE [LARGE SCALE GENOMIC DNA]</scope>
    <source>
        <strain evidence="1">ISS10</strain>
    </source>
</reference>
<dbReference type="AlphaFoldDB" id="A0A0V1LQ40"/>
<accession>A0A0V1LQ40</accession>
<protein>
    <submittedName>
        <fullName evidence="1">Uncharacterized protein</fullName>
    </submittedName>
</protein>
<sequence>MFSTLKLSFEIEINQIYLSTMIKPKFNEVEFATKEYRHYVMAVNFRVKMPLGEVDFVLLTPNKPVCVTW</sequence>
<comment type="caution">
    <text evidence="1">The sequence shown here is derived from an EMBL/GenBank/DDBJ whole genome shotgun (WGS) entry which is preliminary data.</text>
</comment>
<dbReference type="Proteomes" id="UP000054721">
    <property type="component" value="Unassembled WGS sequence"/>
</dbReference>
<evidence type="ECO:0000313" key="1">
    <source>
        <dbReference type="EMBL" id="KRZ61621.1"/>
    </source>
</evidence>
<evidence type="ECO:0000313" key="2">
    <source>
        <dbReference type="Proteomes" id="UP000054721"/>
    </source>
</evidence>
<name>A0A0V1LQ40_9BILA</name>
<keyword evidence="2" id="KW-1185">Reference proteome</keyword>
<organism evidence="1 2">
    <name type="scientific">Trichinella nativa</name>
    <dbReference type="NCBI Taxonomy" id="6335"/>
    <lineage>
        <taxon>Eukaryota</taxon>
        <taxon>Metazoa</taxon>
        <taxon>Ecdysozoa</taxon>
        <taxon>Nematoda</taxon>
        <taxon>Enoplea</taxon>
        <taxon>Dorylaimia</taxon>
        <taxon>Trichinellida</taxon>
        <taxon>Trichinellidae</taxon>
        <taxon>Trichinella</taxon>
    </lineage>
</organism>